<dbReference type="InterPro" id="IPR036291">
    <property type="entry name" value="NAD(P)-bd_dom_sf"/>
</dbReference>
<feature type="region of interest" description="Disordered" evidence="2">
    <location>
        <begin position="1"/>
        <end position="27"/>
    </location>
</feature>
<feature type="region of interest" description="Disordered" evidence="2">
    <location>
        <begin position="87"/>
        <end position="120"/>
    </location>
</feature>
<proteinExistence type="predicted"/>
<dbReference type="InterPro" id="IPR051603">
    <property type="entry name" value="Zinc-ADH_QOR/CCCR"/>
</dbReference>
<dbReference type="EMBL" id="CP141261">
    <property type="protein sequence ID" value="WRL66875.1"/>
    <property type="molecule type" value="Genomic_DNA"/>
</dbReference>
<feature type="domain" description="Enoyl reductase (ER)" evidence="3">
    <location>
        <begin position="59"/>
        <end position="382"/>
    </location>
</feature>
<dbReference type="RefSeq" id="WP_324278186.1">
    <property type="nucleotide sequence ID" value="NZ_CP141261.1"/>
</dbReference>
<keyword evidence="1" id="KW-0521">NADP</keyword>
<dbReference type="Pfam" id="PF08240">
    <property type="entry name" value="ADH_N"/>
    <property type="match status" value="1"/>
</dbReference>
<dbReference type="InterPro" id="IPR020843">
    <property type="entry name" value="ER"/>
</dbReference>
<protein>
    <submittedName>
        <fullName evidence="4">NADPH:quinone reductase</fullName>
    </submittedName>
</protein>
<keyword evidence="5" id="KW-1185">Reference proteome</keyword>
<evidence type="ECO:0000313" key="4">
    <source>
        <dbReference type="EMBL" id="WRL66875.1"/>
    </source>
</evidence>
<dbReference type="Pfam" id="PF00107">
    <property type="entry name" value="ADH_zinc_N"/>
    <property type="match status" value="1"/>
</dbReference>
<evidence type="ECO:0000313" key="5">
    <source>
        <dbReference type="Proteomes" id="UP001324287"/>
    </source>
</evidence>
<gene>
    <name evidence="4" type="ORF">U6N30_06450</name>
</gene>
<dbReference type="InterPro" id="IPR011032">
    <property type="entry name" value="GroES-like_sf"/>
</dbReference>
<evidence type="ECO:0000256" key="1">
    <source>
        <dbReference type="ARBA" id="ARBA00022857"/>
    </source>
</evidence>
<evidence type="ECO:0000259" key="3">
    <source>
        <dbReference type="SMART" id="SM00829"/>
    </source>
</evidence>
<dbReference type="Gene3D" id="3.40.50.720">
    <property type="entry name" value="NAD(P)-binding Rossmann-like Domain"/>
    <property type="match status" value="1"/>
</dbReference>
<accession>A0ABZ1B7U4</accession>
<dbReference type="InterPro" id="IPR013154">
    <property type="entry name" value="ADH-like_N"/>
</dbReference>
<dbReference type="SUPFAM" id="SSF50129">
    <property type="entry name" value="GroES-like"/>
    <property type="match status" value="1"/>
</dbReference>
<name>A0ABZ1B7U4_9ACTN</name>
<dbReference type="SMART" id="SM00829">
    <property type="entry name" value="PKS_ER"/>
    <property type="match status" value="1"/>
</dbReference>
<dbReference type="Proteomes" id="UP001324287">
    <property type="component" value="Chromosome"/>
</dbReference>
<dbReference type="Gene3D" id="3.90.180.10">
    <property type="entry name" value="Medium-chain alcohol dehydrogenases, catalytic domain"/>
    <property type="match status" value="1"/>
</dbReference>
<dbReference type="PANTHER" id="PTHR44154">
    <property type="entry name" value="QUINONE OXIDOREDUCTASE"/>
    <property type="match status" value="1"/>
</dbReference>
<dbReference type="InterPro" id="IPR013149">
    <property type="entry name" value="ADH-like_C"/>
</dbReference>
<dbReference type="SUPFAM" id="SSF51735">
    <property type="entry name" value="NAD(P)-binding Rossmann-fold domains"/>
    <property type="match status" value="1"/>
</dbReference>
<dbReference type="PANTHER" id="PTHR44154:SF1">
    <property type="entry name" value="QUINONE OXIDOREDUCTASE"/>
    <property type="match status" value="1"/>
</dbReference>
<dbReference type="CDD" id="cd08253">
    <property type="entry name" value="zeta_crystallin"/>
    <property type="match status" value="1"/>
</dbReference>
<organism evidence="4 5">
    <name type="scientific">Blastococcus brunescens</name>
    <dbReference type="NCBI Taxonomy" id="1564165"/>
    <lineage>
        <taxon>Bacteria</taxon>
        <taxon>Bacillati</taxon>
        <taxon>Actinomycetota</taxon>
        <taxon>Actinomycetes</taxon>
        <taxon>Geodermatophilales</taxon>
        <taxon>Geodermatophilaceae</taxon>
        <taxon>Blastococcus</taxon>
    </lineage>
</organism>
<evidence type="ECO:0000256" key="2">
    <source>
        <dbReference type="SAM" id="MobiDB-lite"/>
    </source>
</evidence>
<reference evidence="4 5" key="1">
    <citation type="submission" date="2023-12" db="EMBL/GenBank/DDBJ databases">
        <title>Blastococcus brunescens sp. nov., an actonobacterium isolated from sandstone collected in sahara desert.</title>
        <authorList>
            <person name="Gtari M."/>
            <person name="Ghodhbane F."/>
        </authorList>
    </citation>
    <scope>NUCLEOTIDE SEQUENCE [LARGE SCALE GENOMIC DNA]</scope>
    <source>
        <strain evidence="4 5">BMG 8361</strain>
    </source>
</reference>
<sequence>MKVGKAPSFSIGAVTTRSRGCGDVVTERGPARTAELIAPRGRVGGRKGRVRAISYTQPGGPDVLQLTDRPIPDPGPGEVRVRVAVSGVNPTDWKSRSKTPPGPDGQIPNQDGSGTVDAVGEGVDPVLVGERVWIWEAAWQRPFGTAAEFTVVPARQTVLLGPDPSFELGAALGIPFLTAHRCLTVAESLPDRIGPGTLTGRTVLVQGGAGAVGNAAIQLARWADATVIATVSSPEKARLAAAAGADHVVDYRRQDVVSEVGKVAPKGVDSIVEVSAAVNAGIDAQVIGMHGAVAMYADDGGAEVTVPVRLQMGPNARWQFVLVYTEPARAKEIGVEDVNAAVLDGAIRVGREAGLPLHVFPLEHTDQAHRAVQDGAVGKVLIDVTA</sequence>